<dbReference type="EMBL" id="JAUKUA010000005">
    <property type="protein sequence ID" value="KAK0710811.1"/>
    <property type="molecule type" value="Genomic_DNA"/>
</dbReference>
<dbReference type="AlphaFoldDB" id="A0AA40DRK2"/>
<organism evidence="2 3">
    <name type="scientific">Lasiosphaeris hirsuta</name>
    <dbReference type="NCBI Taxonomy" id="260670"/>
    <lineage>
        <taxon>Eukaryota</taxon>
        <taxon>Fungi</taxon>
        <taxon>Dikarya</taxon>
        <taxon>Ascomycota</taxon>
        <taxon>Pezizomycotina</taxon>
        <taxon>Sordariomycetes</taxon>
        <taxon>Sordariomycetidae</taxon>
        <taxon>Sordariales</taxon>
        <taxon>Lasiosphaeriaceae</taxon>
        <taxon>Lasiosphaeris</taxon>
    </lineage>
</organism>
<feature type="non-terminal residue" evidence="2">
    <location>
        <position position="193"/>
    </location>
</feature>
<protein>
    <submittedName>
        <fullName evidence="2">Heterokaryon incompatibility protein-domain-containing protein</fullName>
    </submittedName>
</protein>
<name>A0AA40DRK2_9PEZI</name>
<proteinExistence type="predicted"/>
<evidence type="ECO:0000259" key="1">
    <source>
        <dbReference type="Pfam" id="PF06985"/>
    </source>
</evidence>
<dbReference type="PANTHER" id="PTHR33112">
    <property type="entry name" value="DOMAIN PROTEIN, PUTATIVE-RELATED"/>
    <property type="match status" value="1"/>
</dbReference>
<evidence type="ECO:0000313" key="2">
    <source>
        <dbReference type="EMBL" id="KAK0710811.1"/>
    </source>
</evidence>
<feature type="non-terminal residue" evidence="2">
    <location>
        <position position="1"/>
    </location>
</feature>
<comment type="caution">
    <text evidence="2">The sequence shown here is derived from an EMBL/GenBank/DDBJ whole genome shotgun (WGS) entry which is preliminary data.</text>
</comment>
<keyword evidence="3" id="KW-1185">Reference proteome</keyword>
<gene>
    <name evidence="2" type="ORF">B0H67DRAFT_466983</name>
</gene>
<dbReference type="PANTHER" id="PTHR33112:SF10">
    <property type="entry name" value="TOL"/>
    <property type="match status" value="1"/>
</dbReference>
<dbReference type="InterPro" id="IPR010730">
    <property type="entry name" value="HET"/>
</dbReference>
<sequence>LPTRVIDCSLVGETGTIRLVEPNGASGSWVALSHCWGKPDKRPLATTRCNMSRHMKGIRLTALPKTFRDAITVTRALGIQYLWIDSLCIIQGDLEDWREESAKMGNVYQHAAVTIAASYAKDSSEGCFSEDACLDYAQWPVEKSSDEMTEICVRENLHLLHHEPLFKRAWVMQEWALSRRTLIFLKDTMVWSC</sequence>
<accession>A0AA40DRK2</accession>
<evidence type="ECO:0000313" key="3">
    <source>
        <dbReference type="Proteomes" id="UP001172102"/>
    </source>
</evidence>
<reference evidence="2" key="1">
    <citation type="submission" date="2023-06" db="EMBL/GenBank/DDBJ databases">
        <title>Genome-scale phylogeny and comparative genomics of the fungal order Sordariales.</title>
        <authorList>
            <consortium name="Lawrence Berkeley National Laboratory"/>
            <person name="Hensen N."/>
            <person name="Bonometti L."/>
            <person name="Westerberg I."/>
            <person name="Brannstrom I.O."/>
            <person name="Guillou S."/>
            <person name="Cros-Aarteil S."/>
            <person name="Calhoun S."/>
            <person name="Haridas S."/>
            <person name="Kuo A."/>
            <person name="Mondo S."/>
            <person name="Pangilinan J."/>
            <person name="Riley R."/>
            <person name="Labutti K."/>
            <person name="Andreopoulos B."/>
            <person name="Lipzen A."/>
            <person name="Chen C."/>
            <person name="Yanf M."/>
            <person name="Daum C."/>
            <person name="Ng V."/>
            <person name="Clum A."/>
            <person name="Steindorff A."/>
            <person name="Ohm R."/>
            <person name="Martin F."/>
            <person name="Silar P."/>
            <person name="Natvig D."/>
            <person name="Lalanne C."/>
            <person name="Gautier V."/>
            <person name="Ament-Velasquez S.L."/>
            <person name="Kruys A."/>
            <person name="Hutchinson M.I."/>
            <person name="Powell A.J."/>
            <person name="Barry K."/>
            <person name="Miller A.N."/>
            <person name="Grigoriev I.V."/>
            <person name="Debuchy R."/>
            <person name="Gladieux P."/>
            <person name="Thoren M.H."/>
            <person name="Johannesson H."/>
        </authorList>
    </citation>
    <scope>NUCLEOTIDE SEQUENCE</scope>
    <source>
        <strain evidence="2">SMH4607-1</strain>
    </source>
</reference>
<feature type="domain" description="Heterokaryon incompatibility" evidence="1">
    <location>
        <begin position="29"/>
        <end position="174"/>
    </location>
</feature>
<dbReference type="Pfam" id="PF06985">
    <property type="entry name" value="HET"/>
    <property type="match status" value="1"/>
</dbReference>
<dbReference type="Proteomes" id="UP001172102">
    <property type="component" value="Unassembled WGS sequence"/>
</dbReference>